<organism evidence="4 5">
    <name type="scientific">Pleurotus ostreatus (strain PC15)</name>
    <name type="common">Oyster mushroom</name>
    <dbReference type="NCBI Taxonomy" id="1137138"/>
    <lineage>
        <taxon>Eukaryota</taxon>
        <taxon>Fungi</taxon>
        <taxon>Dikarya</taxon>
        <taxon>Basidiomycota</taxon>
        <taxon>Agaricomycotina</taxon>
        <taxon>Agaricomycetes</taxon>
        <taxon>Agaricomycetidae</taxon>
        <taxon>Agaricales</taxon>
        <taxon>Pleurotineae</taxon>
        <taxon>Pleurotaceae</taxon>
        <taxon>Pleurotus</taxon>
    </lineage>
</organism>
<dbReference type="VEuPathDB" id="FungiDB:PLEOSDRAFT_163717"/>
<dbReference type="PANTHER" id="PTHR10545">
    <property type="entry name" value="DIAMINE N-ACETYLTRANSFERASE"/>
    <property type="match status" value="1"/>
</dbReference>
<dbReference type="PROSITE" id="PS51186">
    <property type="entry name" value="GNAT"/>
    <property type="match status" value="1"/>
</dbReference>
<proteinExistence type="predicted"/>
<keyword evidence="1" id="KW-0808">Transferase</keyword>
<name>A0A067NFH8_PLEO1</name>
<dbReference type="OrthoDB" id="7305308at2759"/>
<dbReference type="InParanoid" id="A0A067NFH8"/>
<dbReference type="InterPro" id="IPR051016">
    <property type="entry name" value="Diverse_Substrate_AcTransf"/>
</dbReference>
<dbReference type="AlphaFoldDB" id="A0A067NFH8"/>
<evidence type="ECO:0000259" key="3">
    <source>
        <dbReference type="PROSITE" id="PS51186"/>
    </source>
</evidence>
<dbReference type="Gene3D" id="3.40.630.30">
    <property type="match status" value="1"/>
</dbReference>
<dbReference type="GO" id="GO:0008080">
    <property type="term" value="F:N-acetyltransferase activity"/>
    <property type="evidence" value="ECO:0007669"/>
    <property type="project" value="UniProtKB-ARBA"/>
</dbReference>
<dbReference type="EMBL" id="KL198014">
    <property type="protein sequence ID" value="KDQ22827.1"/>
    <property type="molecule type" value="Genomic_DNA"/>
</dbReference>
<dbReference type="SUPFAM" id="SSF55729">
    <property type="entry name" value="Acyl-CoA N-acyltransferases (Nat)"/>
    <property type="match status" value="1"/>
</dbReference>
<dbReference type="STRING" id="1137138.A0A067NFH8"/>
<dbReference type="FunCoup" id="A0A067NFH8">
    <property type="interactions" value="72"/>
</dbReference>
<evidence type="ECO:0000256" key="2">
    <source>
        <dbReference type="ARBA" id="ARBA00023315"/>
    </source>
</evidence>
<evidence type="ECO:0000256" key="1">
    <source>
        <dbReference type="ARBA" id="ARBA00022679"/>
    </source>
</evidence>
<feature type="domain" description="N-acetyltransferase" evidence="3">
    <location>
        <begin position="6"/>
        <end position="143"/>
    </location>
</feature>
<evidence type="ECO:0000313" key="4">
    <source>
        <dbReference type="EMBL" id="KDQ22827.1"/>
    </source>
</evidence>
<dbReference type="CDD" id="cd04301">
    <property type="entry name" value="NAT_SF"/>
    <property type="match status" value="1"/>
</dbReference>
<dbReference type="PANTHER" id="PTHR10545:SF29">
    <property type="entry name" value="GH14572P-RELATED"/>
    <property type="match status" value="1"/>
</dbReference>
<dbReference type="Pfam" id="PF00583">
    <property type="entry name" value="Acetyltransf_1"/>
    <property type="match status" value="1"/>
</dbReference>
<dbReference type="HOGENOM" id="CLU_013985_41_2_1"/>
<protein>
    <recommendedName>
        <fullName evidence="3">N-acetyltransferase domain-containing protein</fullName>
    </recommendedName>
</protein>
<gene>
    <name evidence="4" type="ORF">PLEOSDRAFT_163717</name>
</gene>
<dbReference type="Proteomes" id="UP000027073">
    <property type="component" value="Unassembled WGS sequence"/>
</dbReference>
<dbReference type="InterPro" id="IPR016181">
    <property type="entry name" value="Acyl_CoA_acyltransferase"/>
</dbReference>
<accession>A0A067NFH8</accession>
<dbReference type="InterPro" id="IPR000182">
    <property type="entry name" value="GNAT_dom"/>
</dbReference>
<evidence type="ECO:0000313" key="5">
    <source>
        <dbReference type="Proteomes" id="UP000027073"/>
    </source>
</evidence>
<keyword evidence="2" id="KW-0012">Acyltransferase</keyword>
<reference evidence="5" key="1">
    <citation type="journal article" date="2014" name="Proc. Natl. Acad. Sci. U.S.A.">
        <title>Extensive sampling of basidiomycete genomes demonstrates inadequacy of the white-rot/brown-rot paradigm for wood decay fungi.</title>
        <authorList>
            <person name="Riley R."/>
            <person name="Salamov A.A."/>
            <person name="Brown D.W."/>
            <person name="Nagy L.G."/>
            <person name="Floudas D."/>
            <person name="Held B.W."/>
            <person name="Levasseur A."/>
            <person name="Lombard V."/>
            <person name="Morin E."/>
            <person name="Otillar R."/>
            <person name="Lindquist E.A."/>
            <person name="Sun H."/>
            <person name="LaButti K.M."/>
            <person name="Schmutz J."/>
            <person name="Jabbour D."/>
            <person name="Luo H."/>
            <person name="Baker S.E."/>
            <person name="Pisabarro A.G."/>
            <person name="Walton J.D."/>
            <person name="Blanchette R.A."/>
            <person name="Henrissat B."/>
            <person name="Martin F."/>
            <person name="Cullen D."/>
            <person name="Hibbett D.S."/>
            <person name="Grigoriev I.V."/>
        </authorList>
    </citation>
    <scope>NUCLEOTIDE SEQUENCE [LARGE SCALE GENOMIC DNA]</scope>
    <source>
        <strain evidence="5">PC15</strain>
    </source>
</reference>
<sequence>MSALSFHIRPATVEDVDTLLILVRELLRQNLFASHPIGHVLLVVSDKPGDEGTMIGYMAYYFTFSTWTGKPGLALLDLFIREGYRGQGIGRAVFGELGKIAREMNCGTITWVAKQWNTPAVAFYKKMGAEEVMGHIQLKIDGNGIRGL</sequence>